<evidence type="ECO:0000256" key="1">
    <source>
        <dbReference type="ARBA" id="ARBA00023277"/>
    </source>
</evidence>
<dbReference type="InterPro" id="IPR040190">
    <property type="entry name" value="MURQ/GCKR"/>
</dbReference>
<dbReference type="GO" id="GO:0016835">
    <property type="term" value="F:carbon-oxygen lyase activity"/>
    <property type="evidence" value="ECO:0007669"/>
    <property type="project" value="TreeGrafter"/>
</dbReference>
<accession>A0A6M1RSB7</accession>
<dbReference type="Pfam" id="PF22645">
    <property type="entry name" value="GKRP_SIS_N"/>
    <property type="match status" value="1"/>
</dbReference>
<reference evidence="3 4" key="1">
    <citation type="submission" date="2020-02" db="EMBL/GenBank/DDBJ databases">
        <title>Draft genome sequence of Limisphaera ngatamarikiensis NGM72.4T, a thermophilic Verrucomicrobia grouped in subdivision 3.</title>
        <authorList>
            <person name="Carere C.R."/>
            <person name="Steen J."/>
            <person name="Hugenholtz P."/>
            <person name="Stott M.B."/>
        </authorList>
    </citation>
    <scope>NUCLEOTIDE SEQUENCE [LARGE SCALE GENOMIC DNA]</scope>
    <source>
        <strain evidence="3 4">NGM72.4</strain>
    </source>
</reference>
<dbReference type="GO" id="GO:0046348">
    <property type="term" value="P:amino sugar catabolic process"/>
    <property type="evidence" value="ECO:0007669"/>
    <property type="project" value="TreeGrafter"/>
</dbReference>
<evidence type="ECO:0000313" key="3">
    <source>
        <dbReference type="EMBL" id="NGO40287.1"/>
    </source>
</evidence>
<protein>
    <recommendedName>
        <fullName evidence="2">SIS domain-containing protein</fullName>
    </recommendedName>
</protein>
<name>A0A6M1RSB7_9BACT</name>
<evidence type="ECO:0000313" key="4">
    <source>
        <dbReference type="Proteomes" id="UP000477311"/>
    </source>
</evidence>
<feature type="domain" description="SIS" evidence="2">
    <location>
        <begin position="55"/>
        <end position="247"/>
    </location>
</feature>
<keyword evidence="1" id="KW-0119">Carbohydrate metabolism</keyword>
<dbReference type="RefSeq" id="WP_165108706.1">
    <property type="nucleotide sequence ID" value="NZ_JAAKYA010000082.1"/>
</dbReference>
<gene>
    <name evidence="3" type="ORF">G4L39_12905</name>
</gene>
<proteinExistence type="predicted"/>
<dbReference type="Proteomes" id="UP000477311">
    <property type="component" value="Unassembled WGS sequence"/>
</dbReference>
<dbReference type="PROSITE" id="PS51464">
    <property type="entry name" value="SIS"/>
    <property type="match status" value="1"/>
</dbReference>
<dbReference type="InterPro" id="IPR046348">
    <property type="entry name" value="SIS_dom_sf"/>
</dbReference>
<dbReference type="Gene3D" id="3.40.50.10490">
    <property type="entry name" value="Glucose-6-phosphate isomerase like protein, domain 1"/>
    <property type="match status" value="2"/>
</dbReference>
<dbReference type="InterPro" id="IPR001347">
    <property type="entry name" value="SIS_dom"/>
</dbReference>
<dbReference type="PANTHER" id="PTHR10088:SF4">
    <property type="entry name" value="GLUCOKINASE REGULATORY PROTEIN"/>
    <property type="match status" value="1"/>
</dbReference>
<dbReference type="AlphaFoldDB" id="A0A6M1RSB7"/>
<dbReference type="GO" id="GO:0097367">
    <property type="term" value="F:carbohydrate derivative binding"/>
    <property type="evidence" value="ECO:0007669"/>
    <property type="project" value="InterPro"/>
</dbReference>
<organism evidence="3 4">
    <name type="scientific">Limisphaera ngatamarikiensis</name>
    <dbReference type="NCBI Taxonomy" id="1324935"/>
    <lineage>
        <taxon>Bacteria</taxon>
        <taxon>Pseudomonadati</taxon>
        <taxon>Verrucomicrobiota</taxon>
        <taxon>Verrucomicrobiia</taxon>
        <taxon>Limisphaerales</taxon>
        <taxon>Limisphaeraceae</taxon>
        <taxon>Limisphaera</taxon>
    </lineage>
</organism>
<evidence type="ECO:0000259" key="2">
    <source>
        <dbReference type="PROSITE" id="PS51464"/>
    </source>
</evidence>
<dbReference type="GO" id="GO:0016803">
    <property type="term" value="F:ether hydrolase activity"/>
    <property type="evidence" value="ECO:0007669"/>
    <property type="project" value="TreeGrafter"/>
</dbReference>
<sequence length="609" mass="67259">MTTEQPHPLTMGLGEVARADVGEALRLLFQVDEDVLDRYTAEVRSGRILAVGREVVAALARGGRLFFTGCGATGRLGVLLVAIWREFWQRAARAGWSDPDTAADWERRAVPVMAGGDYAFVRSVEGFEDHEGMGRKQLRDAGVQEGDVVFAVTEGGETPFVIGTAWAALEAGATPYFVYNNPDELLRKHVERSHRVLDEPRIRKWNLTTGPMAVTGSTRMQATSIELAVLVTVLELVLRWSGRVRPPGYGGATDGEAPESLPARFGEAMQWMWRQLASGPGLQALTRWVTMECEVYRRGGRVNYYAGSLAADLLTDTAERTPTFSLPAFRKHGDTTAAPSWAFLYVPQPDSVRAWSYVFKRPPVCLEWTRDEVRSLVPPERVAGVWETLGRIRLEELLRFRIGEDGLSDRPLGPGDGAVCLAGPEDLPFLCRPEGFLRRRWEEARAAGAGAGLVLVAPPQVWENGRTWLREWKGGGFVAGFRTAAEEFWLGGPTRVVVKMMLNAVSTATMARLGRVMGNVMTWVVPSNGKLIDRATRYICQLTGLGYEAANRLLFEALEQVEERMRSGRAHPPVVGLAVMRHRLGVDWSEAERRFWAETGVPPAGGFPG</sequence>
<dbReference type="PANTHER" id="PTHR10088">
    <property type="entry name" value="GLUCOKINASE REGULATORY PROTEIN"/>
    <property type="match status" value="1"/>
</dbReference>
<comment type="caution">
    <text evidence="3">The sequence shown here is derived from an EMBL/GenBank/DDBJ whole genome shotgun (WGS) entry which is preliminary data.</text>
</comment>
<dbReference type="EMBL" id="JAAKYA010000082">
    <property type="protein sequence ID" value="NGO40287.1"/>
    <property type="molecule type" value="Genomic_DNA"/>
</dbReference>
<dbReference type="GO" id="GO:0009254">
    <property type="term" value="P:peptidoglycan turnover"/>
    <property type="evidence" value="ECO:0007669"/>
    <property type="project" value="TreeGrafter"/>
</dbReference>
<keyword evidence="4" id="KW-1185">Reference proteome</keyword>
<dbReference type="SUPFAM" id="SSF53697">
    <property type="entry name" value="SIS domain"/>
    <property type="match status" value="2"/>
</dbReference>